<feature type="transmembrane region" description="Helical" evidence="1">
    <location>
        <begin position="48"/>
        <end position="68"/>
    </location>
</feature>
<feature type="transmembrane region" description="Helical" evidence="1">
    <location>
        <begin position="96"/>
        <end position="119"/>
    </location>
</feature>
<organism evidence="2 3">
    <name type="scientific">Bradyrhizobium iriomotense</name>
    <dbReference type="NCBI Taxonomy" id="441950"/>
    <lineage>
        <taxon>Bacteria</taxon>
        <taxon>Pseudomonadati</taxon>
        <taxon>Pseudomonadota</taxon>
        <taxon>Alphaproteobacteria</taxon>
        <taxon>Hyphomicrobiales</taxon>
        <taxon>Nitrobacteraceae</taxon>
        <taxon>Bradyrhizobium</taxon>
    </lineage>
</organism>
<comment type="caution">
    <text evidence="2">The sequence shown here is derived from an EMBL/GenBank/DDBJ whole genome shotgun (WGS) entry which is preliminary data.</text>
</comment>
<keyword evidence="1" id="KW-1133">Transmembrane helix</keyword>
<keyword evidence="1" id="KW-0812">Transmembrane</keyword>
<accession>A0ABQ6AY65</accession>
<sequence>MTIALRKQLELRPARPETSFGPFKLLHALPWLILAAAMRVIAFGGGPAALPATIISDLSVLLAFFATAQRSIEAAGGQSSLGELTMGEQFKLSFAIFWRITLLMIAVSLGTEAIGYAGLSRHLMAGLDGMAFDQFTHIGRFWSALIAALVLLIIVHAERNDGQIALFAAIAELARRGLWLGAAVIVLGVVNIALFYGQEVVRSAIWNFWQTSTASQFTKNLIYFVFIFSFAMLRLWITLTILTLGLKRSYIRRDRS</sequence>
<feature type="transmembrane region" description="Helical" evidence="1">
    <location>
        <begin position="139"/>
        <end position="157"/>
    </location>
</feature>
<evidence type="ECO:0000313" key="3">
    <source>
        <dbReference type="Proteomes" id="UP001156905"/>
    </source>
</evidence>
<protein>
    <submittedName>
        <fullName evidence="2">Uncharacterized protein</fullName>
    </submittedName>
</protein>
<gene>
    <name evidence="2" type="ORF">GCM10007857_31890</name>
</gene>
<dbReference type="EMBL" id="BSOW01000010">
    <property type="protein sequence ID" value="GLR86478.1"/>
    <property type="molecule type" value="Genomic_DNA"/>
</dbReference>
<evidence type="ECO:0000313" key="2">
    <source>
        <dbReference type="EMBL" id="GLR86478.1"/>
    </source>
</evidence>
<feature type="transmembrane region" description="Helical" evidence="1">
    <location>
        <begin position="221"/>
        <end position="246"/>
    </location>
</feature>
<reference evidence="3" key="1">
    <citation type="journal article" date="2019" name="Int. J. Syst. Evol. Microbiol.">
        <title>The Global Catalogue of Microorganisms (GCM) 10K type strain sequencing project: providing services to taxonomists for standard genome sequencing and annotation.</title>
        <authorList>
            <consortium name="The Broad Institute Genomics Platform"/>
            <consortium name="The Broad Institute Genome Sequencing Center for Infectious Disease"/>
            <person name="Wu L."/>
            <person name="Ma J."/>
        </authorList>
    </citation>
    <scope>NUCLEOTIDE SEQUENCE [LARGE SCALE GENOMIC DNA]</scope>
    <source>
        <strain evidence="3">NBRC 102520</strain>
    </source>
</reference>
<feature type="transmembrane region" description="Helical" evidence="1">
    <location>
        <begin position="178"/>
        <end position="197"/>
    </location>
</feature>
<dbReference type="RefSeq" id="WP_284266944.1">
    <property type="nucleotide sequence ID" value="NZ_BSOW01000010.1"/>
</dbReference>
<keyword evidence="1" id="KW-0472">Membrane</keyword>
<name>A0ABQ6AY65_9BRAD</name>
<evidence type="ECO:0000256" key="1">
    <source>
        <dbReference type="SAM" id="Phobius"/>
    </source>
</evidence>
<feature type="transmembrane region" description="Helical" evidence="1">
    <location>
        <begin position="21"/>
        <end position="42"/>
    </location>
</feature>
<dbReference type="Proteomes" id="UP001156905">
    <property type="component" value="Unassembled WGS sequence"/>
</dbReference>
<keyword evidence="3" id="KW-1185">Reference proteome</keyword>
<proteinExistence type="predicted"/>